<dbReference type="GO" id="GO:0030145">
    <property type="term" value="F:manganese ion binding"/>
    <property type="evidence" value="ECO:0007669"/>
    <property type="project" value="TreeGrafter"/>
</dbReference>
<evidence type="ECO:0000256" key="6">
    <source>
        <dbReference type="ARBA" id="ARBA00023211"/>
    </source>
</evidence>
<feature type="binding site" evidence="9">
    <location>
        <position position="13"/>
    </location>
    <ligand>
        <name>NADPH</name>
        <dbReference type="ChEBI" id="CHEBI:57783"/>
    </ligand>
</feature>
<feature type="binding site" evidence="9">
    <location>
        <position position="148"/>
    </location>
    <ligand>
        <name>Mn(2+)</name>
        <dbReference type="ChEBI" id="CHEBI:29035"/>
    </ligand>
</feature>
<feature type="binding site" evidence="9">
    <location>
        <position position="213"/>
    </location>
    <ligand>
        <name>1-deoxy-D-xylulose 5-phosphate</name>
        <dbReference type="ChEBI" id="CHEBI:57792"/>
    </ligand>
</feature>
<keyword evidence="14" id="KW-1185">Reference proteome</keyword>
<protein>
    <recommendedName>
        <fullName evidence="9">1-deoxy-D-xylulose 5-phosphate reductoisomerase</fullName>
        <shortName evidence="9">DXP reductoisomerase</shortName>
        <ecNumber evidence="9">1.1.1.267</ecNumber>
    </recommendedName>
    <alternativeName>
        <fullName evidence="9">1-deoxyxylulose-5-phosphate reductoisomerase</fullName>
    </alternativeName>
    <alternativeName>
        <fullName evidence="9">2-C-methyl-D-erythritol 4-phosphate synthase</fullName>
    </alternativeName>
</protein>
<evidence type="ECO:0000256" key="2">
    <source>
        <dbReference type="ARBA" id="ARBA00006825"/>
    </source>
</evidence>
<dbReference type="SUPFAM" id="SSF55347">
    <property type="entry name" value="Glyceraldehyde-3-phosphate dehydrogenase-like, C-terminal domain"/>
    <property type="match status" value="1"/>
</dbReference>
<accession>E9SHN7</accession>
<feature type="binding site" evidence="9">
    <location>
        <position position="121"/>
    </location>
    <ligand>
        <name>1-deoxy-D-xylulose 5-phosphate</name>
        <dbReference type="ChEBI" id="CHEBI:57792"/>
    </ligand>
</feature>
<comment type="similarity">
    <text evidence="2 9">Belongs to the DXR family.</text>
</comment>
<name>E9SHN7_RUMAL</name>
<feature type="binding site" evidence="9">
    <location>
        <position position="172"/>
    </location>
    <ligand>
        <name>1-deoxy-D-xylulose 5-phosphate</name>
        <dbReference type="ChEBI" id="CHEBI:57792"/>
    </ligand>
</feature>
<dbReference type="EMBL" id="ADKM02000134">
    <property type="protein sequence ID" value="EGC01269.1"/>
    <property type="molecule type" value="Genomic_DNA"/>
</dbReference>
<dbReference type="FunFam" id="3.40.50.720:FF:000045">
    <property type="entry name" value="1-deoxy-D-xylulose 5-phosphate reductoisomerase"/>
    <property type="match status" value="1"/>
</dbReference>
<comment type="function">
    <text evidence="9">Catalyzes the NADPH-dependent rearrangement and reduction of 1-deoxy-D-xylulose-5-phosphate (DXP) to 2-C-methyl-D-erythritol 4-phosphate (MEP).</text>
</comment>
<feature type="binding site" evidence="9">
    <location>
        <position position="12"/>
    </location>
    <ligand>
        <name>NADPH</name>
        <dbReference type="ChEBI" id="CHEBI:57783"/>
    </ligand>
</feature>
<feature type="binding site" evidence="9">
    <location>
        <position position="10"/>
    </location>
    <ligand>
        <name>NADPH</name>
        <dbReference type="ChEBI" id="CHEBI:57783"/>
    </ligand>
</feature>
<dbReference type="GO" id="GO:0030604">
    <property type="term" value="F:1-deoxy-D-xylulose-5-phosphate reductoisomerase activity"/>
    <property type="evidence" value="ECO:0007669"/>
    <property type="project" value="UniProtKB-UniRule"/>
</dbReference>
<keyword evidence="5 9" id="KW-0560">Oxidoreductase</keyword>
<dbReference type="SUPFAM" id="SSF69055">
    <property type="entry name" value="1-deoxy-D-xylulose-5-phosphate reductoisomerase, C-terminal domain"/>
    <property type="match status" value="1"/>
</dbReference>
<sequence>MKTITILGSTGSIGTQALEVCREHKIKVKALAAHSNVKMLAEQVIEFGAEYACIYDENKLGELEKLLCGRGVDLLTGMEGLKTIAQLDGVDIMLNSVVGMVGLVPTLTAIEHGTDIALANKETLVAGGKLVINAAKEKGVMIYLVDSEHSAIFQSQQGNSMNRVKGIILTASGGPFYGKTTEELRGVTVEQALNHPNWSMGNKITIDSATLMNKGLEFIEAMWLFDLRPEQIEIVVHRESVIHSAVEYEDNSVIAQLGVPDMKIPIQYALLYPNRVHCDVKHLSLTDYGRLTFAKPDYDTFKCLTACIKAVTAGGILPAAVNGANEQAVAAFLAGKISFLAIGELVTEVLENTENKEIHNVDDILAADSAAREYVAKRIEEGQYQ</sequence>
<dbReference type="PIRSF" id="PIRSF006205">
    <property type="entry name" value="Dxp_reductismrs"/>
    <property type="match status" value="1"/>
</dbReference>
<feature type="binding site" evidence="9">
    <location>
        <position position="147"/>
    </location>
    <ligand>
        <name>1-deoxy-D-xylulose 5-phosphate</name>
        <dbReference type="ChEBI" id="CHEBI:57792"/>
    </ligand>
</feature>
<organism evidence="13 14">
    <name type="scientific">Ruminococcus albus 8</name>
    <dbReference type="NCBI Taxonomy" id="246199"/>
    <lineage>
        <taxon>Bacteria</taxon>
        <taxon>Bacillati</taxon>
        <taxon>Bacillota</taxon>
        <taxon>Clostridia</taxon>
        <taxon>Eubacteriales</taxon>
        <taxon>Oscillospiraceae</taxon>
        <taxon>Ruminococcus</taxon>
    </lineage>
</organism>
<dbReference type="Proteomes" id="UP000004259">
    <property type="component" value="Unassembled WGS sequence"/>
</dbReference>
<dbReference type="InterPro" id="IPR003821">
    <property type="entry name" value="DXP_reductoisomerase"/>
</dbReference>
<dbReference type="Pfam" id="PF08436">
    <property type="entry name" value="DXP_redisom_C"/>
    <property type="match status" value="1"/>
</dbReference>
<dbReference type="PANTHER" id="PTHR30525:SF0">
    <property type="entry name" value="1-DEOXY-D-XYLULOSE 5-PHOSPHATE REDUCTOISOMERASE, CHLOROPLASTIC"/>
    <property type="match status" value="1"/>
</dbReference>
<proteinExistence type="inferred from homology"/>
<feature type="binding site" evidence="9">
    <location>
        <position position="201"/>
    </location>
    <ligand>
        <name>NADPH</name>
        <dbReference type="ChEBI" id="CHEBI:57783"/>
    </ligand>
</feature>
<dbReference type="NCBIfam" id="NF009114">
    <property type="entry name" value="PRK12464.1"/>
    <property type="match status" value="1"/>
</dbReference>
<dbReference type="Pfam" id="PF13288">
    <property type="entry name" value="DXPR_C"/>
    <property type="match status" value="1"/>
</dbReference>
<keyword evidence="3 9" id="KW-0479">Metal-binding</keyword>
<dbReference type="InterPro" id="IPR026877">
    <property type="entry name" value="DXPR_C"/>
</dbReference>
<dbReference type="InterPro" id="IPR013644">
    <property type="entry name" value="DXP_reductoisomerase_C"/>
</dbReference>
<feature type="binding site" evidence="9">
    <location>
        <position position="208"/>
    </location>
    <ligand>
        <name>1-deoxy-D-xylulose 5-phosphate</name>
        <dbReference type="ChEBI" id="CHEBI:57792"/>
    </ligand>
</feature>
<comment type="caution">
    <text evidence="9">Lacks conserved residue(s) required for the propagation of feature annotation.</text>
</comment>
<feature type="binding site" evidence="9">
    <location>
        <position position="217"/>
    </location>
    <ligand>
        <name>Mn(2+)</name>
        <dbReference type="ChEBI" id="CHEBI:29035"/>
    </ligand>
</feature>
<feature type="binding site" evidence="9">
    <location>
        <position position="146"/>
    </location>
    <ligand>
        <name>Mn(2+)</name>
        <dbReference type="ChEBI" id="CHEBI:29035"/>
    </ligand>
</feature>
<evidence type="ECO:0000256" key="1">
    <source>
        <dbReference type="ARBA" id="ARBA00005094"/>
    </source>
</evidence>
<dbReference type="InterPro" id="IPR036291">
    <property type="entry name" value="NAD(P)-bd_dom_sf"/>
</dbReference>
<keyword evidence="9" id="KW-0460">Magnesium</keyword>
<dbReference type="UniPathway" id="UPA00056">
    <property type="reaction ID" value="UER00092"/>
</dbReference>
<evidence type="ECO:0000256" key="5">
    <source>
        <dbReference type="ARBA" id="ARBA00023002"/>
    </source>
</evidence>
<evidence type="ECO:0000256" key="3">
    <source>
        <dbReference type="ARBA" id="ARBA00022723"/>
    </source>
</evidence>
<evidence type="ECO:0000256" key="9">
    <source>
        <dbReference type="HAMAP-Rule" id="MF_00183"/>
    </source>
</evidence>
<feature type="binding site" evidence="9">
    <location>
        <position position="36"/>
    </location>
    <ligand>
        <name>NADPH</name>
        <dbReference type="ChEBI" id="CHEBI:57783"/>
    </ligand>
</feature>
<dbReference type="RefSeq" id="WP_002853485.1">
    <property type="nucleotide sequence ID" value="NZ_ADKM02000134.1"/>
</dbReference>
<dbReference type="SUPFAM" id="SSF51735">
    <property type="entry name" value="NAD(P)-binding Rossmann-fold domains"/>
    <property type="match status" value="1"/>
</dbReference>
<dbReference type="GO" id="GO:0070402">
    <property type="term" value="F:NADPH binding"/>
    <property type="evidence" value="ECO:0007669"/>
    <property type="project" value="InterPro"/>
</dbReference>
<dbReference type="NCBIfam" id="TIGR00243">
    <property type="entry name" value="Dxr"/>
    <property type="match status" value="1"/>
</dbReference>
<evidence type="ECO:0000259" key="12">
    <source>
        <dbReference type="Pfam" id="PF13288"/>
    </source>
</evidence>
<keyword evidence="6 9" id="KW-0464">Manganese</keyword>
<dbReference type="eggNOG" id="COG0743">
    <property type="taxonomic scope" value="Bacteria"/>
</dbReference>
<comment type="catalytic activity">
    <reaction evidence="8">
        <text>2-C-methyl-D-erythritol 4-phosphate + NADP(+) = 1-deoxy-D-xylulose 5-phosphate + NADPH + H(+)</text>
        <dbReference type="Rhea" id="RHEA:13717"/>
        <dbReference type="ChEBI" id="CHEBI:15378"/>
        <dbReference type="ChEBI" id="CHEBI:57783"/>
        <dbReference type="ChEBI" id="CHEBI:57792"/>
        <dbReference type="ChEBI" id="CHEBI:58262"/>
        <dbReference type="ChEBI" id="CHEBI:58349"/>
        <dbReference type="EC" id="1.1.1.267"/>
    </reaction>
    <physiologicalReaction direction="right-to-left" evidence="8">
        <dbReference type="Rhea" id="RHEA:13719"/>
    </physiologicalReaction>
</comment>
<dbReference type="Gene3D" id="3.40.50.720">
    <property type="entry name" value="NAD(P)-binding Rossmann-like Domain"/>
    <property type="match status" value="1"/>
</dbReference>
<feature type="domain" description="DXP reductoisomerase C-terminal" evidence="12">
    <location>
        <begin position="257"/>
        <end position="374"/>
    </location>
</feature>
<dbReference type="OrthoDB" id="9806546at2"/>
<feature type="binding site" evidence="9">
    <location>
        <position position="11"/>
    </location>
    <ligand>
        <name>NADPH</name>
        <dbReference type="ChEBI" id="CHEBI:57783"/>
    </ligand>
</feature>
<feature type="domain" description="1-deoxy-D-xylulose 5-phosphate reductoisomerase C-terminal" evidence="11">
    <location>
        <begin position="143"/>
        <end position="225"/>
    </location>
</feature>
<feature type="domain" description="1-deoxy-D-xylulose 5-phosphate reductoisomerase N-terminal" evidence="10">
    <location>
        <begin position="4"/>
        <end position="128"/>
    </location>
</feature>
<evidence type="ECO:0000256" key="7">
    <source>
        <dbReference type="ARBA" id="ARBA00023229"/>
    </source>
</evidence>
<dbReference type="GO" id="GO:0051484">
    <property type="term" value="P:isopentenyl diphosphate biosynthetic process, methylerythritol 4-phosphate pathway involved in terpenoid biosynthetic process"/>
    <property type="evidence" value="ECO:0007669"/>
    <property type="project" value="UniProtKB-ARBA"/>
</dbReference>
<feature type="binding site" evidence="9">
    <location>
        <position position="148"/>
    </location>
    <ligand>
        <name>1-deoxy-D-xylulose 5-phosphate</name>
        <dbReference type="ChEBI" id="CHEBI:57792"/>
    </ligand>
</feature>
<feature type="binding site" evidence="9">
    <location>
        <position position="217"/>
    </location>
    <ligand>
        <name>1-deoxy-D-xylulose 5-phosphate</name>
        <dbReference type="ChEBI" id="CHEBI:57792"/>
    </ligand>
</feature>
<evidence type="ECO:0000313" key="13">
    <source>
        <dbReference type="EMBL" id="EGC01269.1"/>
    </source>
</evidence>
<dbReference type="AlphaFoldDB" id="E9SHN7"/>
<dbReference type="HAMAP" id="MF_00183">
    <property type="entry name" value="DXP_reductoisom"/>
    <property type="match status" value="1"/>
</dbReference>
<reference evidence="13 14" key="1">
    <citation type="submission" date="2011-02" db="EMBL/GenBank/DDBJ databases">
        <authorList>
            <person name="Nelson K.E."/>
            <person name="Sutton G."/>
            <person name="Torralba M."/>
            <person name="Durkin S."/>
            <person name="Harkins D."/>
            <person name="Montgomery R."/>
            <person name="Ziemer C."/>
            <person name="Klaassens E."/>
            <person name="Ocuiv P."/>
            <person name="Morrison M."/>
        </authorList>
    </citation>
    <scope>NUCLEOTIDE SEQUENCE [LARGE SCALE GENOMIC DNA]</scope>
    <source>
        <strain evidence="13 14">8</strain>
    </source>
</reference>
<dbReference type="InterPro" id="IPR013512">
    <property type="entry name" value="DXP_reductoisomerase_N"/>
</dbReference>
<dbReference type="EC" id="1.1.1.267" evidence="9"/>
<dbReference type="STRING" id="246199.CUS_6986"/>
<comment type="caution">
    <text evidence="13">The sequence shown here is derived from an EMBL/GenBank/DDBJ whole genome shotgun (WGS) entry which is preliminary data.</text>
</comment>
<comment type="pathway">
    <text evidence="1 9">Isoprenoid biosynthesis; isopentenyl diphosphate biosynthesis via DXP pathway; isopentenyl diphosphate from 1-deoxy-D-xylulose 5-phosphate: step 1/6.</text>
</comment>
<keyword evidence="4 9" id="KW-0521">NADP</keyword>
<dbReference type="Pfam" id="PF02670">
    <property type="entry name" value="DXP_reductoisom"/>
    <property type="match status" value="1"/>
</dbReference>
<dbReference type="PANTHER" id="PTHR30525">
    <property type="entry name" value="1-DEOXY-D-XYLULOSE 5-PHOSPHATE REDUCTOISOMERASE"/>
    <property type="match status" value="1"/>
</dbReference>
<evidence type="ECO:0000256" key="8">
    <source>
        <dbReference type="ARBA" id="ARBA00048543"/>
    </source>
</evidence>
<feature type="binding site" evidence="9">
    <location>
        <position position="195"/>
    </location>
    <ligand>
        <name>1-deoxy-D-xylulose 5-phosphate</name>
        <dbReference type="ChEBI" id="CHEBI:57792"/>
    </ligand>
</feature>
<evidence type="ECO:0000259" key="11">
    <source>
        <dbReference type="Pfam" id="PF08436"/>
    </source>
</evidence>
<evidence type="ECO:0000313" key="14">
    <source>
        <dbReference type="Proteomes" id="UP000004259"/>
    </source>
</evidence>
<comment type="cofactor">
    <cofactor evidence="9">
        <name>Mg(2+)</name>
        <dbReference type="ChEBI" id="CHEBI:18420"/>
    </cofactor>
    <cofactor evidence="9">
        <name>Mn(2+)</name>
        <dbReference type="ChEBI" id="CHEBI:29035"/>
    </cofactor>
</comment>
<evidence type="ECO:0000256" key="4">
    <source>
        <dbReference type="ARBA" id="ARBA00022857"/>
    </source>
</evidence>
<dbReference type="InterPro" id="IPR036169">
    <property type="entry name" value="DXPR_C_sf"/>
</dbReference>
<keyword evidence="7 9" id="KW-0414">Isoprene biosynthesis</keyword>
<keyword evidence="13" id="KW-0413">Isomerase</keyword>
<feature type="binding site" evidence="9">
    <location>
        <position position="214"/>
    </location>
    <ligand>
        <name>1-deoxy-D-xylulose 5-phosphate</name>
        <dbReference type="ChEBI" id="CHEBI:57792"/>
    </ligand>
</feature>
<gene>
    <name evidence="9 13" type="primary">dxr</name>
    <name evidence="13" type="ORF">CUS_6986</name>
</gene>
<dbReference type="Gene3D" id="1.10.1740.10">
    <property type="match status" value="1"/>
</dbReference>
<evidence type="ECO:0000259" key="10">
    <source>
        <dbReference type="Pfam" id="PF02670"/>
    </source>
</evidence>
<feature type="binding site" evidence="9">
    <location>
        <position position="120"/>
    </location>
    <ligand>
        <name>NADPH</name>
        <dbReference type="ChEBI" id="CHEBI:57783"/>
    </ligand>
</feature>
<dbReference type="GO" id="GO:0016853">
    <property type="term" value="F:isomerase activity"/>
    <property type="evidence" value="ECO:0007669"/>
    <property type="project" value="UniProtKB-KW"/>
</dbReference>
<feature type="binding site" evidence="9">
    <location>
        <position position="122"/>
    </location>
    <ligand>
        <name>NADPH</name>
        <dbReference type="ChEBI" id="CHEBI:57783"/>
    </ligand>
</feature>